<evidence type="ECO:0000313" key="3">
    <source>
        <dbReference type="Proteomes" id="UP000229705"/>
    </source>
</evidence>
<gene>
    <name evidence="2" type="ORF">HETAERIA_14</name>
</gene>
<reference evidence="3" key="1">
    <citation type="submission" date="2015-08" db="EMBL/GenBank/DDBJ databases">
        <authorList>
            <person name="Babu N.S."/>
            <person name="Beckwith C.J."/>
            <person name="Beseler K.G."/>
            <person name="Brison A."/>
            <person name="Carone J.V."/>
            <person name="Caskin T.P."/>
            <person name="Diamond M."/>
            <person name="Durham M.E."/>
            <person name="Foxe J.M."/>
            <person name="Go M."/>
            <person name="Henderson B.A."/>
            <person name="Jones I.B."/>
            <person name="McGettigan J.A."/>
            <person name="Micheletti S.J."/>
            <person name="Nasrallah M.E."/>
            <person name="Ortiz D."/>
            <person name="Piller C.R."/>
            <person name="Privatt S.R."/>
            <person name="Schneider S.L."/>
            <person name="Sharp S."/>
            <person name="Smith T.C."/>
            <person name="Stanton J.D."/>
            <person name="Ullery H.E."/>
            <person name="Wilson R.J."/>
            <person name="Serrano M.G."/>
            <person name="Buck G."/>
            <person name="Lee V."/>
            <person name="Wang Y."/>
            <person name="Carvalho R."/>
            <person name="Voegtly L."/>
            <person name="Shi R."/>
            <person name="Duckworth R."/>
            <person name="Johnson A."/>
            <person name="Loviza R."/>
            <person name="Walstead R."/>
            <person name="Shah Z."/>
            <person name="Kiflezghi M."/>
            <person name="Wade K."/>
            <person name="Ball S.L."/>
            <person name="Bradley K.W."/>
            <person name="Asai D.J."/>
            <person name="Bowman C.A."/>
            <person name="Russell D.A."/>
            <person name="Pope W.H."/>
            <person name="Jacobs-Sera D."/>
            <person name="Hendrix R.W."/>
            <person name="Hatfull G.F."/>
        </authorList>
    </citation>
    <scope>NUCLEOTIDE SEQUENCE [LARGE SCALE GENOMIC DNA]</scope>
</reference>
<sequence length="284" mass="29170">MPEGIIATVEDGFATIDFVNPELRGPALAALLELGGPGTIETISRRGPRRLYRVPEGNAEEVGLLDGDEGPATWSAGADTGRAAALKAADPNVVGGDDWHTPILEHSSRNAYVGTVANEDVLDRTQVYTGSAHSFGGHAVAPTSTDLLDGLDAIKYPQPPEEVPPGEGDGEGEGEGDGEGDGEGIEGMSAQRVNLGLAEQTSGLASDPGATPEVGGEALGEFTTVQSTRVEDAAAYPEGEPSEDWKRAELDAYAAAHGLDTTKLANKGEVLAAINEAADGEDDA</sequence>
<dbReference type="Proteomes" id="UP000229705">
    <property type="component" value="Segment"/>
</dbReference>
<evidence type="ECO:0000256" key="1">
    <source>
        <dbReference type="SAM" id="MobiDB-lite"/>
    </source>
</evidence>
<protein>
    <submittedName>
        <fullName evidence="2">Uncharacterized protein</fullName>
    </submittedName>
</protein>
<name>A0A0K2FIN0_9CAUD</name>
<feature type="region of interest" description="Disordered" evidence="1">
    <location>
        <begin position="150"/>
        <end position="216"/>
    </location>
</feature>
<organism evidence="2 3">
    <name type="scientific">Mycobacterium phage Hetaeria</name>
    <dbReference type="NCBI Taxonomy" id="1700833"/>
    <lineage>
        <taxon>Viruses</taxon>
        <taxon>Duplodnaviria</taxon>
        <taxon>Heunggongvirae</taxon>
        <taxon>Uroviricota</taxon>
        <taxon>Caudoviricetes</taxon>
        <taxon>Bclasvirinae</taxon>
        <taxon>Pegunavirus</taxon>
        <taxon>Pegunavirus suffolk</taxon>
    </lineage>
</organism>
<feature type="compositionally biased region" description="Acidic residues" evidence="1">
    <location>
        <begin position="168"/>
        <end position="184"/>
    </location>
</feature>
<accession>A0A0K2FIN0</accession>
<evidence type="ECO:0000313" key="2">
    <source>
        <dbReference type="EMBL" id="ALA45625.1"/>
    </source>
</evidence>
<dbReference type="EMBL" id="KT364588">
    <property type="protein sequence ID" value="ALA45625.1"/>
    <property type="molecule type" value="Genomic_DNA"/>
</dbReference>
<proteinExistence type="predicted"/>